<dbReference type="OrthoDB" id="33808at2157"/>
<evidence type="ECO:0000313" key="2">
    <source>
        <dbReference type="EMBL" id="AIM26448.1"/>
    </source>
</evidence>
<dbReference type="OMA" id="KTNWNKV"/>
<dbReference type="EMBL" id="CP008822">
    <property type="protein sequence ID" value="AIM26448.1"/>
    <property type="molecule type" value="Genomic_DNA"/>
</dbReference>
<organism evidence="2 8">
    <name type="scientific">Metallosphaera sedula</name>
    <dbReference type="NCBI Taxonomy" id="43687"/>
    <lineage>
        <taxon>Archaea</taxon>
        <taxon>Thermoproteota</taxon>
        <taxon>Thermoprotei</taxon>
        <taxon>Sulfolobales</taxon>
        <taxon>Sulfolobaceae</taxon>
        <taxon>Metallosphaera</taxon>
    </lineage>
</organism>
<dbReference type="EMBL" id="CP012174">
    <property type="protein sequence ID" value="AKV77938.1"/>
    <property type="molecule type" value="Genomic_DNA"/>
</dbReference>
<reference evidence="10 11" key="2">
    <citation type="journal article" date="2015" name="Genome Announc.">
        <title>Complete Genome Sequences of Evolved Arsenate-Resistant Metallosphaera sedula Strains.</title>
        <authorList>
            <person name="Ai C."/>
            <person name="McCarthy S."/>
            <person name="Schackwitz W."/>
            <person name="Martin J."/>
            <person name="Lipzen A."/>
            <person name="Blum P."/>
        </authorList>
    </citation>
    <scope>NUCLEOTIDE SEQUENCE [LARGE SCALE GENOMIC DNA]</scope>
    <source>
        <strain evidence="5 11">ARS120-1</strain>
        <strain evidence="6 10">ARS120-2</strain>
        <strain evidence="3 13">ARS50-1</strain>
        <strain evidence="4 12">ARS50-2</strain>
    </source>
</reference>
<evidence type="ECO:0000313" key="10">
    <source>
        <dbReference type="Proteomes" id="UP000061362"/>
    </source>
</evidence>
<keyword evidence="1" id="KW-0472">Membrane</keyword>
<dbReference type="Proteomes" id="UP000029084">
    <property type="component" value="Chromosome"/>
</dbReference>
<keyword evidence="1" id="KW-0812">Transmembrane</keyword>
<dbReference type="EMBL" id="CP012172">
    <property type="protein sequence ID" value="AKV73449.1"/>
    <property type="molecule type" value="Genomic_DNA"/>
</dbReference>
<dbReference type="Proteomes" id="UP000062398">
    <property type="component" value="Chromosome"/>
</dbReference>
<keyword evidence="1" id="KW-1133">Transmembrane helix</keyword>
<dbReference type="Proteomes" id="UP000062475">
    <property type="component" value="Chromosome"/>
</dbReference>
<dbReference type="PATRIC" id="fig|43687.5.peg.289"/>
<dbReference type="Proteomes" id="UP000068832">
    <property type="component" value="Chromosome"/>
</dbReference>
<evidence type="ECO:0000313" key="4">
    <source>
        <dbReference type="EMBL" id="AKV75692.1"/>
    </source>
</evidence>
<evidence type="ECO:0000313" key="13">
    <source>
        <dbReference type="Proteomes" id="UP000068832"/>
    </source>
</evidence>
<dbReference type="RefSeq" id="WP_011921429.1">
    <property type="nucleotide sequence ID" value="NZ_AP019770.1"/>
</dbReference>
<reference evidence="7 9" key="3">
    <citation type="submission" date="2015-07" db="EMBL/GenBank/DDBJ databases">
        <title>Physiological, transcriptional responses and genome re-sequencing of acid resistant extremely thermoacidophilic Metallosphaera sedula SARC-M1.</title>
        <authorList>
            <person name="Ai C."/>
            <person name="McCarthy S."/>
            <person name="Eckrich V."/>
            <person name="Rudrappa D."/>
            <person name="Qiu G."/>
            <person name="Blum P."/>
        </authorList>
    </citation>
    <scope>NUCLEOTIDE SEQUENCE [LARGE SCALE GENOMIC DNA]</scope>
    <source>
        <strain evidence="7 9">SARC-M1</strain>
    </source>
</reference>
<evidence type="ECO:0000313" key="7">
    <source>
        <dbReference type="EMBL" id="AKV82425.1"/>
    </source>
</evidence>
<dbReference type="Proteomes" id="UP000056255">
    <property type="component" value="Chromosome"/>
</dbReference>
<gene>
    <name evidence="2" type="ORF">HA72_0284</name>
    <name evidence="3" type="ORF">MsedA_0295</name>
    <name evidence="4" type="ORF">MsedB_0295</name>
    <name evidence="5" type="ORF">MsedC_0294</name>
    <name evidence="6" type="ORF">MsedD_0295</name>
    <name evidence="7" type="ORF">MsedE_0295</name>
</gene>
<evidence type="ECO:0000313" key="12">
    <source>
        <dbReference type="Proteomes" id="UP000062475"/>
    </source>
</evidence>
<dbReference type="GeneID" id="97614674"/>
<evidence type="ECO:0000313" key="8">
    <source>
        <dbReference type="Proteomes" id="UP000029084"/>
    </source>
</evidence>
<accession>A0A088E396</accession>
<name>A0A088E396_9CREN</name>
<protein>
    <submittedName>
        <fullName evidence="2">Uncharacterized protein</fullName>
    </submittedName>
</protein>
<evidence type="ECO:0000313" key="11">
    <source>
        <dbReference type="Proteomes" id="UP000062398"/>
    </source>
</evidence>
<dbReference type="EMBL" id="CP012173">
    <property type="protein sequence ID" value="AKV75692.1"/>
    <property type="molecule type" value="Genomic_DNA"/>
</dbReference>
<evidence type="ECO:0000313" key="6">
    <source>
        <dbReference type="EMBL" id="AKV80183.1"/>
    </source>
</evidence>
<evidence type="ECO:0000256" key="1">
    <source>
        <dbReference type="SAM" id="Phobius"/>
    </source>
</evidence>
<dbReference type="EMBL" id="CP012176">
    <property type="protein sequence ID" value="AKV82425.1"/>
    <property type="molecule type" value="Genomic_DNA"/>
</dbReference>
<reference evidence="2 8" key="1">
    <citation type="journal article" date="2014" name="J. Bacteriol.">
        <title>Role of an Archaeal PitA Transporter in the Copper and Arsenic Resistance of Metallosphaera sedula, an Extreme Thermoacidophile.</title>
        <authorList>
            <person name="McCarthy S."/>
            <person name="Ai C."/>
            <person name="Wheaton G."/>
            <person name="Tevatia R."/>
            <person name="Eckrich V."/>
            <person name="Kelly R."/>
            <person name="Blum P."/>
        </authorList>
    </citation>
    <scope>NUCLEOTIDE SEQUENCE [LARGE SCALE GENOMIC DNA]</scope>
    <source>
        <strain evidence="2 8">CuR1</strain>
    </source>
</reference>
<feature type="transmembrane region" description="Helical" evidence="1">
    <location>
        <begin position="58"/>
        <end position="79"/>
    </location>
</feature>
<dbReference type="AlphaFoldDB" id="A0A088E396"/>
<dbReference type="Proteomes" id="UP000061362">
    <property type="component" value="Chromosome"/>
</dbReference>
<evidence type="ECO:0000313" key="9">
    <source>
        <dbReference type="Proteomes" id="UP000056255"/>
    </source>
</evidence>
<proteinExistence type="predicted"/>
<evidence type="ECO:0000313" key="5">
    <source>
        <dbReference type="EMBL" id="AKV77938.1"/>
    </source>
</evidence>
<dbReference type="EMBL" id="CP012175">
    <property type="protein sequence ID" value="AKV80183.1"/>
    <property type="molecule type" value="Genomic_DNA"/>
</dbReference>
<sequence length="100" mass="11142">MGFEIIPGLRAVYRVEDQGMMKITGEDINIDLNKLQAFIKENFKIGQDEAKKLDMGDLLGFAMILDNLGIAVMGNYVVFVDAVKTNWNKVLEAFQGVTAQ</sequence>
<evidence type="ECO:0000313" key="3">
    <source>
        <dbReference type="EMBL" id="AKV73449.1"/>
    </source>
</evidence>